<keyword evidence="1" id="KW-1133">Transmembrane helix</keyword>
<evidence type="ECO:0000313" key="2">
    <source>
        <dbReference type="EMBL" id="CDR95876.1"/>
    </source>
</evidence>
<dbReference type="KEGG" id="bbig:BBBOND_0210290"/>
<feature type="transmembrane region" description="Helical" evidence="1">
    <location>
        <begin position="224"/>
        <end position="243"/>
    </location>
</feature>
<dbReference type="GeneID" id="24564417"/>
<gene>
    <name evidence="2" type="ORF">BBBOND_0210290</name>
</gene>
<dbReference type="VEuPathDB" id="PiroplasmaDB:BBBOND_0210290"/>
<keyword evidence="3" id="KW-1185">Reference proteome</keyword>
<keyword evidence="1" id="KW-0472">Membrane</keyword>
<protein>
    <submittedName>
        <fullName evidence="2">Uncharacterized protein</fullName>
    </submittedName>
</protein>
<proteinExistence type="predicted"/>
<name>A0A061D5A9_BABBI</name>
<evidence type="ECO:0000256" key="1">
    <source>
        <dbReference type="SAM" id="Phobius"/>
    </source>
</evidence>
<dbReference type="EMBL" id="LK391708">
    <property type="protein sequence ID" value="CDR95876.1"/>
    <property type="molecule type" value="Genomic_DNA"/>
</dbReference>
<accession>A0A061D5A9</accession>
<reference evidence="3" key="1">
    <citation type="submission" date="2014-06" db="EMBL/GenBank/DDBJ databases">
        <authorList>
            <person name="Aslett M."/>
            <person name="De Silva N."/>
        </authorList>
    </citation>
    <scope>NUCLEOTIDE SEQUENCE [LARGE SCALE GENOMIC DNA]</scope>
    <source>
        <strain evidence="3">Bond</strain>
    </source>
</reference>
<evidence type="ECO:0000313" key="3">
    <source>
        <dbReference type="Proteomes" id="UP000033188"/>
    </source>
</evidence>
<dbReference type="RefSeq" id="XP_012768062.1">
    <property type="nucleotide sequence ID" value="XM_012912608.1"/>
</dbReference>
<keyword evidence="1" id="KW-0812">Transmembrane</keyword>
<sequence>MAQTQVKGNTCQCFNITCDKSSNGPCSDDKCTTCKTCCDPDCTRCKDKCKENDSCRCHIPRCGCPTNCYGDNGDGTCKGKDNNSCNRCLTKCEKGQPCKCYRCSCGTKCNGVICSCCKWCDPRNCSGKKCDGYVIGRCGDKIPKPDKCQGHVKYDNYDDKYGAVLKRETKNVITCDGRPHPGKVCTENNCNWLGGVLQPDGNCVKLCTYCGDLCGQDKFRRCCYIAIPVVIIVLAFLIFRFMLPEKFHAITTKIRAAFPSSPRHPGRSLSNLVGDRLPEEMSVDRYPAFRPKAFAGLA</sequence>
<dbReference type="Proteomes" id="UP000033188">
    <property type="component" value="Chromosome 2"/>
</dbReference>
<organism evidence="2 3">
    <name type="scientific">Babesia bigemina</name>
    <dbReference type="NCBI Taxonomy" id="5866"/>
    <lineage>
        <taxon>Eukaryota</taxon>
        <taxon>Sar</taxon>
        <taxon>Alveolata</taxon>
        <taxon>Apicomplexa</taxon>
        <taxon>Aconoidasida</taxon>
        <taxon>Piroplasmida</taxon>
        <taxon>Babesiidae</taxon>
        <taxon>Babesia</taxon>
    </lineage>
</organism>
<dbReference type="AlphaFoldDB" id="A0A061D5A9"/>